<dbReference type="GO" id="GO:0006508">
    <property type="term" value="P:proteolysis"/>
    <property type="evidence" value="ECO:0007669"/>
    <property type="project" value="UniProtKB-KW"/>
</dbReference>
<dbReference type="GO" id="GO:0004222">
    <property type="term" value="F:metalloendopeptidase activity"/>
    <property type="evidence" value="ECO:0007669"/>
    <property type="project" value="UniProtKB-UniRule"/>
</dbReference>
<protein>
    <recommendedName>
        <fullName evidence="2">Metalloendopeptidase</fullName>
        <ecNumber evidence="2">3.4.24.-</ecNumber>
    </recommendedName>
</protein>
<feature type="compositionally biased region" description="Low complexity" evidence="3">
    <location>
        <begin position="124"/>
        <end position="136"/>
    </location>
</feature>
<feature type="binding site" evidence="1">
    <location>
        <position position="520"/>
    </location>
    <ligand>
        <name>Zn(2+)</name>
        <dbReference type="ChEBI" id="CHEBI:29105"/>
        <note>catalytic</note>
    </ligand>
</feature>
<dbReference type="Gene3D" id="3.40.390.10">
    <property type="entry name" value="Collagenase (Catalytic Domain)"/>
    <property type="match status" value="1"/>
</dbReference>
<keyword evidence="1 2" id="KW-0645">Protease</keyword>
<feature type="compositionally biased region" description="Polar residues" evidence="3">
    <location>
        <begin position="229"/>
        <end position="239"/>
    </location>
</feature>
<feature type="domain" description="Peptidase M12A" evidence="4">
    <location>
        <begin position="423"/>
        <end position="615"/>
    </location>
</feature>
<gene>
    <name evidence="5" type="ORF">CgunFtcFv8_012629</name>
</gene>
<keyword evidence="1 2" id="KW-0482">Metalloprotease</keyword>
<dbReference type="AlphaFoldDB" id="A0AAN8DSU0"/>
<feature type="binding site" evidence="1">
    <location>
        <position position="526"/>
    </location>
    <ligand>
        <name>Zn(2+)</name>
        <dbReference type="ChEBI" id="CHEBI:29105"/>
        <note>catalytic</note>
    </ligand>
</feature>
<evidence type="ECO:0000256" key="3">
    <source>
        <dbReference type="SAM" id="MobiDB-lite"/>
    </source>
</evidence>
<comment type="cofactor">
    <cofactor evidence="1 2">
        <name>Zn(2+)</name>
        <dbReference type="ChEBI" id="CHEBI:29105"/>
    </cofactor>
    <text evidence="1 2">Binds 1 zinc ion per subunit.</text>
</comment>
<comment type="caution">
    <text evidence="1">Lacks conserved residue(s) required for the propagation of feature annotation.</text>
</comment>
<dbReference type="GO" id="GO:0008270">
    <property type="term" value="F:zinc ion binding"/>
    <property type="evidence" value="ECO:0007669"/>
    <property type="project" value="UniProtKB-UniRule"/>
</dbReference>
<evidence type="ECO:0000256" key="2">
    <source>
        <dbReference type="RuleBase" id="RU361183"/>
    </source>
</evidence>
<dbReference type="SUPFAM" id="SSF55486">
    <property type="entry name" value="Metalloproteases ('zincins'), catalytic domain"/>
    <property type="match status" value="1"/>
</dbReference>
<dbReference type="PANTHER" id="PTHR10127:SF779">
    <property type="entry name" value="METALLOENDOPEPTIDASE"/>
    <property type="match status" value="1"/>
</dbReference>
<dbReference type="InterPro" id="IPR006026">
    <property type="entry name" value="Peptidase_Metallo"/>
</dbReference>
<feature type="compositionally biased region" description="Basic and acidic residues" evidence="3">
    <location>
        <begin position="148"/>
        <end position="167"/>
    </location>
</feature>
<sequence length="615" mass="67344">MEYAVGGWKRSPSSRPSSRAGSSEDLLSDSASVASDISDSSFNSSLQGKRMLAPPPKMRNMSGVKAPPLQRRRVTERNNTSSSSSSVSSFNSSISLSPAKGKLNSSLSGPAPSRPANQSRPRCSTINTQQTSSSTIAGRRSMSLQNRKLLEVEPVKADRSKPLKRSDSTPVQLTPVKRGLEKSTRPLSALTSRSRPEALVLLTPGGGFRGVRNADTPDVSKMLKPKALTSVSSVDSLQKPSGPLTPSAVRSLQGKPQRPSALPTPVKRRMSSIPTPTTKSRASRLPSNPGSDPAHTPSSIRRDRSCCPAPVEMQEADPVEMPVIQPFCLEEEELPAAPPTSSPQPDQSESTEAAAPTPSESQSEPCRNLIEPETKEESHHKTQEFLLLDLPAPTLLPQEKMLIDLSNTPELIRTSSKSCSNSQLIDLTSPLIKWSPEATHPHSQVGLSSCERSIIERGLTSFHDVSCIGFVRRTSQRDFLNIQSDGGCYSYVGRRGYSQTVSLDRQGCLYHSTVQHELLHALGFNHEQCRSDRDQHIHILWENIQSGWAYAFDKINTLNLNTPYDYNSVMQYHRYAFSGNNMPTMVPIPNANVEFGTANQMSRTDISRLNTLYKC</sequence>
<dbReference type="SMART" id="SM00235">
    <property type="entry name" value="ZnMc"/>
    <property type="match status" value="1"/>
</dbReference>
<dbReference type="InterPro" id="IPR001506">
    <property type="entry name" value="Peptidase_M12A"/>
</dbReference>
<keyword evidence="1 2" id="KW-0479">Metal-binding</keyword>
<keyword evidence="1 2" id="KW-0378">Hydrolase</keyword>
<feature type="region of interest" description="Disordered" evidence="3">
    <location>
        <begin position="334"/>
        <end position="366"/>
    </location>
</feature>
<feature type="binding site" evidence="1">
    <location>
        <position position="516"/>
    </location>
    <ligand>
        <name>Zn(2+)</name>
        <dbReference type="ChEBI" id="CHEBI:29105"/>
        <note>catalytic</note>
    </ligand>
</feature>
<feature type="region of interest" description="Disordered" evidence="3">
    <location>
        <begin position="1"/>
        <end position="305"/>
    </location>
</feature>
<keyword evidence="6" id="KW-1185">Reference proteome</keyword>
<comment type="caution">
    <text evidence="5">The sequence shown here is derived from an EMBL/GenBank/DDBJ whole genome shotgun (WGS) entry which is preliminary data.</text>
</comment>
<feature type="compositionally biased region" description="Polar residues" evidence="3">
    <location>
        <begin position="272"/>
        <end position="290"/>
    </location>
</feature>
<proteinExistence type="predicted"/>
<dbReference type="EC" id="3.4.24.-" evidence="2"/>
<evidence type="ECO:0000313" key="6">
    <source>
        <dbReference type="Proteomes" id="UP001331515"/>
    </source>
</evidence>
<dbReference type="InterPro" id="IPR024079">
    <property type="entry name" value="MetalloPept_cat_dom_sf"/>
</dbReference>
<dbReference type="Proteomes" id="UP001331515">
    <property type="component" value="Unassembled WGS sequence"/>
</dbReference>
<evidence type="ECO:0000256" key="1">
    <source>
        <dbReference type="PROSITE-ProRule" id="PRU01211"/>
    </source>
</evidence>
<reference evidence="5 6" key="1">
    <citation type="journal article" date="2023" name="Mol. Biol. Evol.">
        <title>Genomics of Secondarily Temperate Adaptation in the Only Non-Antarctic Icefish.</title>
        <authorList>
            <person name="Rivera-Colon A.G."/>
            <person name="Rayamajhi N."/>
            <person name="Minhas B.F."/>
            <person name="Madrigal G."/>
            <person name="Bilyk K.T."/>
            <person name="Yoon V."/>
            <person name="Hune M."/>
            <person name="Gregory S."/>
            <person name="Cheng C.H.C."/>
            <person name="Catchen J.M."/>
        </authorList>
    </citation>
    <scope>NUCLEOTIDE SEQUENCE [LARGE SCALE GENOMIC DNA]</scope>
    <source>
        <tissue evidence="5">White muscle</tissue>
    </source>
</reference>
<accession>A0AAN8DSU0</accession>
<dbReference type="PROSITE" id="PS51864">
    <property type="entry name" value="ASTACIN"/>
    <property type="match status" value="1"/>
</dbReference>
<organism evidence="5 6">
    <name type="scientific">Champsocephalus gunnari</name>
    <name type="common">Mackerel icefish</name>
    <dbReference type="NCBI Taxonomy" id="52237"/>
    <lineage>
        <taxon>Eukaryota</taxon>
        <taxon>Metazoa</taxon>
        <taxon>Chordata</taxon>
        <taxon>Craniata</taxon>
        <taxon>Vertebrata</taxon>
        <taxon>Euteleostomi</taxon>
        <taxon>Actinopterygii</taxon>
        <taxon>Neopterygii</taxon>
        <taxon>Teleostei</taxon>
        <taxon>Neoteleostei</taxon>
        <taxon>Acanthomorphata</taxon>
        <taxon>Eupercaria</taxon>
        <taxon>Perciformes</taxon>
        <taxon>Notothenioidei</taxon>
        <taxon>Channichthyidae</taxon>
        <taxon>Champsocephalus</taxon>
    </lineage>
</organism>
<dbReference type="Pfam" id="PF01400">
    <property type="entry name" value="Astacin"/>
    <property type="match status" value="1"/>
</dbReference>
<feature type="compositionally biased region" description="Low complexity" evidence="3">
    <location>
        <begin position="81"/>
        <end position="97"/>
    </location>
</feature>
<name>A0AAN8DSU0_CHAGU</name>
<evidence type="ECO:0000259" key="4">
    <source>
        <dbReference type="PROSITE" id="PS51864"/>
    </source>
</evidence>
<keyword evidence="1 2" id="KW-0862">Zinc</keyword>
<dbReference type="EMBL" id="JAURVH010001518">
    <property type="protein sequence ID" value="KAK5927475.1"/>
    <property type="molecule type" value="Genomic_DNA"/>
</dbReference>
<feature type="active site" evidence="1">
    <location>
        <position position="517"/>
    </location>
</feature>
<dbReference type="PRINTS" id="PR00480">
    <property type="entry name" value="ASTACIN"/>
</dbReference>
<evidence type="ECO:0000313" key="5">
    <source>
        <dbReference type="EMBL" id="KAK5927475.1"/>
    </source>
</evidence>
<dbReference type="PANTHER" id="PTHR10127">
    <property type="entry name" value="DISCOIDIN, CUB, EGF, LAMININ , AND ZINC METALLOPROTEASE DOMAIN CONTAINING"/>
    <property type="match status" value="1"/>
</dbReference>
<feature type="compositionally biased region" description="Low complexity" evidence="3">
    <location>
        <begin position="10"/>
        <end position="46"/>
    </location>
</feature>